<dbReference type="Pfam" id="PF19690">
    <property type="entry name" value="DUF6191"/>
    <property type="match status" value="1"/>
</dbReference>
<feature type="region of interest" description="Disordered" evidence="1">
    <location>
        <begin position="78"/>
        <end position="149"/>
    </location>
</feature>
<sequence>MKSPFRRRRGRLKGRAADRAQAKARPRPEQHEVVDWPTDGTGKKSLMGAIRGDGQTGAGFGGAMFEDLATVFEGSRRVKVEEQEQQKLRRHDDRLQAGGGRDDLSTGKIRIRRSGTAPEGGGSANGASGGPAARSGSDGAEPSDGPSSP</sequence>
<accession>A0ABP7ZE27</accession>
<dbReference type="Proteomes" id="UP001500266">
    <property type="component" value="Unassembled WGS sequence"/>
</dbReference>
<keyword evidence="3" id="KW-1185">Reference proteome</keyword>
<feature type="compositionally biased region" description="Basic and acidic residues" evidence="1">
    <location>
        <begin position="78"/>
        <end position="105"/>
    </location>
</feature>
<dbReference type="InterPro" id="IPR045684">
    <property type="entry name" value="DUF6191"/>
</dbReference>
<reference evidence="3" key="1">
    <citation type="journal article" date="2019" name="Int. J. Syst. Evol. Microbiol.">
        <title>The Global Catalogue of Microorganisms (GCM) 10K type strain sequencing project: providing services to taxonomists for standard genome sequencing and annotation.</title>
        <authorList>
            <consortium name="The Broad Institute Genomics Platform"/>
            <consortium name="The Broad Institute Genome Sequencing Center for Infectious Disease"/>
            <person name="Wu L."/>
            <person name="Ma J."/>
        </authorList>
    </citation>
    <scope>NUCLEOTIDE SEQUENCE [LARGE SCALE GENOMIC DNA]</scope>
    <source>
        <strain evidence="3">JCM 17316</strain>
    </source>
</reference>
<feature type="compositionally biased region" description="Low complexity" evidence="1">
    <location>
        <begin position="130"/>
        <end position="140"/>
    </location>
</feature>
<feature type="compositionally biased region" description="Basic and acidic residues" evidence="1">
    <location>
        <begin position="15"/>
        <end position="34"/>
    </location>
</feature>
<feature type="compositionally biased region" description="Basic residues" evidence="1">
    <location>
        <begin position="1"/>
        <end position="14"/>
    </location>
</feature>
<feature type="compositionally biased region" description="Gly residues" evidence="1">
    <location>
        <begin position="118"/>
        <end position="129"/>
    </location>
</feature>
<feature type="region of interest" description="Disordered" evidence="1">
    <location>
        <begin position="1"/>
        <end position="53"/>
    </location>
</feature>
<organism evidence="2 3">
    <name type="scientific">Actinomadura keratinilytica</name>
    <dbReference type="NCBI Taxonomy" id="547461"/>
    <lineage>
        <taxon>Bacteria</taxon>
        <taxon>Bacillati</taxon>
        <taxon>Actinomycetota</taxon>
        <taxon>Actinomycetes</taxon>
        <taxon>Streptosporangiales</taxon>
        <taxon>Thermomonosporaceae</taxon>
        <taxon>Actinomadura</taxon>
    </lineage>
</organism>
<gene>
    <name evidence="2" type="ORF">GCM10022416_54380</name>
</gene>
<name>A0ABP7ZE27_9ACTN</name>
<comment type="caution">
    <text evidence="2">The sequence shown here is derived from an EMBL/GenBank/DDBJ whole genome shotgun (WGS) entry which is preliminary data.</text>
</comment>
<evidence type="ECO:0000313" key="3">
    <source>
        <dbReference type="Proteomes" id="UP001500266"/>
    </source>
</evidence>
<protein>
    <submittedName>
        <fullName evidence="2">Uncharacterized protein</fullName>
    </submittedName>
</protein>
<evidence type="ECO:0000256" key="1">
    <source>
        <dbReference type="SAM" id="MobiDB-lite"/>
    </source>
</evidence>
<dbReference type="EMBL" id="BAABDO010000123">
    <property type="protein sequence ID" value="GAA4154574.1"/>
    <property type="molecule type" value="Genomic_DNA"/>
</dbReference>
<dbReference type="RefSeq" id="WP_345024495.1">
    <property type="nucleotide sequence ID" value="NZ_BAABDO010000123.1"/>
</dbReference>
<evidence type="ECO:0000313" key="2">
    <source>
        <dbReference type="EMBL" id="GAA4154574.1"/>
    </source>
</evidence>
<proteinExistence type="predicted"/>